<accession>A0A2G9R4U2</accession>
<protein>
    <submittedName>
        <fullName evidence="2">Uncharacterized protein</fullName>
    </submittedName>
</protein>
<dbReference type="EMBL" id="KV979470">
    <property type="protein sequence ID" value="PIO22890.1"/>
    <property type="molecule type" value="Genomic_DNA"/>
</dbReference>
<reference evidence="3" key="1">
    <citation type="journal article" date="2017" name="Nat. Commun.">
        <title>The North American bullfrog draft genome provides insight into hormonal regulation of long noncoding RNA.</title>
        <authorList>
            <person name="Hammond S.A."/>
            <person name="Warren R.L."/>
            <person name="Vandervalk B.P."/>
            <person name="Kucuk E."/>
            <person name="Khan H."/>
            <person name="Gibb E.A."/>
            <person name="Pandoh P."/>
            <person name="Kirk H."/>
            <person name="Zhao Y."/>
            <person name="Jones M."/>
            <person name="Mungall A.J."/>
            <person name="Coope R."/>
            <person name="Pleasance S."/>
            <person name="Moore R.A."/>
            <person name="Holt R.A."/>
            <person name="Round J.M."/>
            <person name="Ohora S."/>
            <person name="Walle B.V."/>
            <person name="Veldhoen N."/>
            <person name="Helbing C.C."/>
            <person name="Birol I."/>
        </authorList>
    </citation>
    <scope>NUCLEOTIDE SEQUENCE [LARGE SCALE GENOMIC DNA]</scope>
</reference>
<evidence type="ECO:0000313" key="3">
    <source>
        <dbReference type="Proteomes" id="UP000228934"/>
    </source>
</evidence>
<evidence type="ECO:0000313" key="2">
    <source>
        <dbReference type="EMBL" id="PIO22890.1"/>
    </source>
</evidence>
<evidence type="ECO:0000256" key="1">
    <source>
        <dbReference type="SAM" id="MobiDB-lite"/>
    </source>
</evidence>
<proteinExistence type="predicted"/>
<dbReference type="AlphaFoldDB" id="A0A2G9R4U2"/>
<gene>
    <name evidence="2" type="ORF">AB205_0099920</name>
</gene>
<feature type="region of interest" description="Disordered" evidence="1">
    <location>
        <begin position="33"/>
        <end position="55"/>
    </location>
</feature>
<dbReference type="Proteomes" id="UP000228934">
    <property type="component" value="Unassembled WGS sequence"/>
</dbReference>
<keyword evidence="3" id="KW-1185">Reference proteome</keyword>
<organism evidence="2 3">
    <name type="scientific">Aquarana catesbeiana</name>
    <name type="common">American bullfrog</name>
    <name type="synonym">Rana catesbeiana</name>
    <dbReference type="NCBI Taxonomy" id="8400"/>
    <lineage>
        <taxon>Eukaryota</taxon>
        <taxon>Metazoa</taxon>
        <taxon>Chordata</taxon>
        <taxon>Craniata</taxon>
        <taxon>Vertebrata</taxon>
        <taxon>Euteleostomi</taxon>
        <taxon>Amphibia</taxon>
        <taxon>Batrachia</taxon>
        <taxon>Anura</taxon>
        <taxon>Neobatrachia</taxon>
        <taxon>Ranoidea</taxon>
        <taxon>Ranidae</taxon>
        <taxon>Aquarana</taxon>
    </lineage>
</organism>
<sequence>MRRSSEETMKELRAILLVGAAVVVMANPGKVREKARQSNSMTYGKETETEMETDSIAGMKLERMLGRMCCESRTCDGCLCNRNFLWSSLEFEEPVEQPVTPGDGDDTESVWNKGDCAACHVARC</sequence>
<name>A0A2G9R4U2_AQUCT</name>